<evidence type="ECO:0000256" key="1">
    <source>
        <dbReference type="SAM" id="MobiDB-lite"/>
    </source>
</evidence>
<evidence type="ECO:0000259" key="2">
    <source>
        <dbReference type="SMART" id="SM01314"/>
    </source>
</evidence>
<dbReference type="AlphaFoldDB" id="A0A0C2S1R4"/>
<dbReference type="STRING" id="946122.A0A0C2S1R4"/>
<sequence>MNDEWRNAGNRGKPPLPLMQLEELPECYQTDEPFENKETEEVPRDRGTRRRNIIRQTRHSAMIDDAWAMVLEEGEDLQELSERAREKKERRATNKLLKEAEASSRPQPSLMPYPSLQFSLALLQLLLSFASTHVSLLQAVM</sequence>
<dbReference type="SMART" id="SM01314">
    <property type="entry name" value="SnAC"/>
    <property type="match status" value="1"/>
</dbReference>
<evidence type="ECO:0000313" key="3">
    <source>
        <dbReference type="EMBL" id="KIL56570.1"/>
    </source>
</evidence>
<feature type="region of interest" description="Disordered" evidence="1">
    <location>
        <begin position="28"/>
        <end position="49"/>
    </location>
</feature>
<dbReference type="Proteomes" id="UP000054549">
    <property type="component" value="Unassembled WGS sequence"/>
</dbReference>
<dbReference type="EMBL" id="KN818414">
    <property type="protein sequence ID" value="KIL56570.1"/>
    <property type="molecule type" value="Genomic_DNA"/>
</dbReference>
<dbReference type="GO" id="GO:0042393">
    <property type="term" value="F:histone binding"/>
    <property type="evidence" value="ECO:0007669"/>
    <property type="project" value="InterPro"/>
</dbReference>
<reference evidence="3 4" key="1">
    <citation type="submission" date="2014-04" db="EMBL/GenBank/DDBJ databases">
        <title>Evolutionary Origins and Diversification of the Mycorrhizal Mutualists.</title>
        <authorList>
            <consortium name="DOE Joint Genome Institute"/>
            <consortium name="Mycorrhizal Genomics Consortium"/>
            <person name="Kohler A."/>
            <person name="Kuo A."/>
            <person name="Nagy L.G."/>
            <person name="Floudas D."/>
            <person name="Copeland A."/>
            <person name="Barry K.W."/>
            <person name="Cichocki N."/>
            <person name="Veneault-Fourrey C."/>
            <person name="LaButti K."/>
            <person name="Lindquist E.A."/>
            <person name="Lipzen A."/>
            <person name="Lundell T."/>
            <person name="Morin E."/>
            <person name="Murat C."/>
            <person name="Riley R."/>
            <person name="Ohm R."/>
            <person name="Sun H."/>
            <person name="Tunlid A."/>
            <person name="Henrissat B."/>
            <person name="Grigoriev I.V."/>
            <person name="Hibbett D.S."/>
            <person name="Martin F."/>
        </authorList>
    </citation>
    <scope>NUCLEOTIDE SEQUENCE [LARGE SCALE GENOMIC DNA]</scope>
    <source>
        <strain evidence="3 4">Koide BX008</strain>
    </source>
</reference>
<evidence type="ECO:0000313" key="4">
    <source>
        <dbReference type="Proteomes" id="UP000054549"/>
    </source>
</evidence>
<feature type="region of interest" description="Disordered" evidence="1">
    <location>
        <begin position="81"/>
        <end position="108"/>
    </location>
</feature>
<organism evidence="3 4">
    <name type="scientific">Amanita muscaria (strain Koide BX008)</name>
    <dbReference type="NCBI Taxonomy" id="946122"/>
    <lineage>
        <taxon>Eukaryota</taxon>
        <taxon>Fungi</taxon>
        <taxon>Dikarya</taxon>
        <taxon>Basidiomycota</taxon>
        <taxon>Agaricomycotina</taxon>
        <taxon>Agaricomycetes</taxon>
        <taxon>Agaricomycetidae</taxon>
        <taxon>Agaricales</taxon>
        <taxon>Pluteineae</taxon>
        <taxon>Amanitaceae</taxon>
        <taxon>Amanita</taxon>
    </lineage>
</organism>
<dbReference type="InParanoid" id="A0A0C2S1R4"/>
<protein>
    <recommendedName>
        <fullName evidence="2">Snf2 ATP coupling domain-containing protein</fullName>
    </recommendedName>
</protein>
<name>A0A0C2S1R4_AMAMK</name>
<keyword evidence="4" id="KW-1185">Reference proteome</keyword>
<gene>
    <name evidence="3" type="ORF">M378DRAFT_16974</name>
</gene>
<feature type="region of interest" description="Disordered" evidence="1">
    <location>
        <begin position="1"/>
        <end position="20"/>
    </location>
</feature>
<dbReference type="InterPro" id="IPR029295">
    <property type="entry name" value="SnAC"/>
</dbReference>
<feature type="compositionally biased region" description="Basic and acidic residues" evidence="1">
    <location>
        <begin position="34"/>
        <end position="46"/>
    </location>
</feature>
<proteinExistence type="predicted"/>
<accession>A0A0C2S1R4</accession>
<feature type="compositionally biased region" description="Basic and acidic residues" evidence="1">
    <location>
        <begin position="81"/>
        <end position="102"/>
    </location>
</feature>
<dbReference type="HOGENOM" id="CLU_1824809_0_0_1"/>
<feature type="domain" description="Snf2 ATP coupling" evidence="2">
    <location>
        <begin position="1"/>
        <end position="68"/>
    </location>
</feature>
<dbReference type="Pfam" id="PF14619">
    <property type="entry name" value="SnAC"/>
    <property type="match status" value="1"/>
</dbReference>